<gene>
    <name evidence="2" type="ORF">MSPICULIGERA_LOCUS19299</name>
</gene>
<accession>A0AA36G6C6</accession>
<name>A0AA36G6C6_9BILA</name>
<evidence type="ECO:0000256" key="1">
    <source>
        <dbReference type="SAM" id="MobiDB-lite"/>
    </source>
</evidence>
<feature type="region of interest" description="Disordered" evidence="1">
    <location>
        <begin position="1"/>
        <end position="36"/>
    </location>
</feature>
<feature type="non-terminal residue" evidence="2">
    <location>
        <position position="121"/>
    </location>
</feature>
<proteinExistence type="predicted"/>
<evidence type="ECO:0000313" key="2">
    <source>
        <dbReference type="EMBL" id="CAJ0581132.1"/>
    </source>
</evidence>
<evidence type="ECO:0000313" key="3">
    <source>
        <dbReference type="Proteomes" id="UP001177023"/>
    </source>
</evidence>
<organism evidence="2 3">
    <name type="scientific">Mesorhabditis spiculigera</name>
    <dbReference type="NCBI Taxonomy" id="96644"/>
    <lineage>
        <taxon>Eukaryota</taxon>
        <taxon>Metazoa</taxon>
        <taxon>Ecdysozoa</taxon>
        <taxon>Nematoda</taxon>
        <taxon>Chromadorea</taxon>
        <taxon>Rhabditida</taxon>
        <taxon>Rhabditina</taxon>
        <taxon>Rhabditomorpha</taxon>
        <taxon>Rhabditoidea</taxon>
        <taxon>Rhabditidae</taxon>
        <taxon>Mesorhabditinae</taxon>
        <taxon>Mesorhabditis</taxon>
    </lineage>
</organism>
<dbReference type="Proteomes" id="UP001177023">
    <property type="component" value="Unassembled WGS sequence"/>
</dbReference>
<comment type="caution">
    <text evidence="2">The sequence shown here is derived from an EMBL/GenBank/DDBJ whole genome shotgun (WGS) entry which is preliminary data.</text>
</comment>
<protein>
    <submittedName>
        <fullName evidence="2">Uncharacterized protein</fullName>
    </submittedName>
</protein>
<sequence>MKINLVLQPRRHRRGQEKRSNSSLSRKSRLEQADEHKENEWIVSILPCIEAEQAKRPRTIDLDQRGSPLNAPMVANKLTSTASGPTIFMAGDRWLGSHIIGDFLWIPRFSGITKFLLVLVM</sequence>
<reference evidence="2" key="1">
    <citation type="submission" date="2023-06" db="EMBL/GenBank/DDBJ databases">
        <authorList>
            <person name="Delattre M."/>
        </authorList>
    </citation>
    <scope>NUCLEOTIDE SEQUENCE</scope>
    <source>
        <strain evidence="2">AF72</strain>
    </source>
</reference>
<dbReference type="EMBL" id="CATQJA010002662">
    <property type="protein sequence ID" value="CAJ0581132.1"/>
    <property type="molecule type" value="Genomic_DNA"/>
</dbReference>
<dbReference type="AlphaFoldDB" id="A0AA36G6C6"/>
<keyword evidence="3" id="KW-1185">Reference proteome</keyword>